<organism evidence="10 11">
    <name type="scientific">Cyprinus carpio</name>
    <name type="common">Common carp</name>
    <dbReference type="NCBI Taxonomy" id="7962"/>
    <lineage>
        <taxon>Eukaryota</taxon>
        <taxon>Metazoa</taxon>
        <taxon>Chordata</taxon>
        <taxon>Craniata</taxon>
        <taxon>Vertebrata</taxon>
        <taxon>Euteleostomi</taxon>
        <taxon>Actinopterygii</taxon>
        <taxon>Neopterygii</taxon>
        <taxon>Teleostei</taxon>
        <taxon>Ostariophysi</taxon>
        <taxon>Cypriniformes</taxon>
        <taxon>Cyprinidae</taxon>
        <taxon>Cyprininae</taxon>
        <taxon>Cyprinus</taxon>
    </lineage>
</organism>
<dbReference type="Ensembl" id="ENSCCRT00020025332.1">
    <property type="protein sequence ID" value="ENSCCRP00020023079.1"/>
    <property type="gene ID" value="ENSCCRG00020009436.1"/>
</dbReference>
<proteinExistence type="inferred from homology"/>
<dbReference type="Proteomes" id="UP000694701">
    <property type="component" value="Unplaced"/>
</dbReference>
<feature type="domain" description="Kazal-like" evidence="9">
    <location>
        <begin position="364"/>
        <end position="419"/>
    </location>
</feature>
<dbReference type="PANTHER" id="PTHR11388:SF89">
    <property type="entry name" value="SOLUTE CARRIER ORGANIC ANION TRANSPORTER FAMILY MEMBER 1B3"/>
    <property type="match status" value="1"/>
</dbReference>
<evidence type="ECO:0000256" key="6">
    <source>
        <dbReference type="ARBA" id="ARBA00023136"/>
    </source>
</evidence>
<dbReference type="InterPro" id="IPR002350">
    <property type="entry name" value="Kazal_dom"/>
</dbReference>
<dbReference type="GO" id="GO:0015125">
    <property type="term" value="F:bile acid transmembrane transporter activity"/>
    <property type="evidence" value="ECO:0007669"/>
    <property type="project" value="TreeGrafter"/>
</dbReference>
<name>A0A8C2D8H4_CYPCA</name>
<evidence type="ECO:0000256" key="2">
    <source>
        <dbReference type="ARBA" id="ARBA00009657"/>
    </source>
</evidence>
<dbReference type="GO" id="GO:0043252">
    <property type="term" value="P:sodium-independent organic anion transport"/>
    <property type="evidence" value="ECO:0007669"/>
    <property type="project" value="TreeGrafter"/>
</dbReference>
<dbReference type="PANTHER" id="PTHR11388">
    <property type="entry name" value="ORGANIC ANION TRANSPORTER"/>
    <property type="match status" value="1"/>
</dbReference>
<accession>A0A8C2D8H4</accession>
<evidence type="ECO:0000259" key="9">
    <source>
        <dbReference type="PROSITE" id="PS51465"/>
    </source>
</evidence>
<dbReference type="GO" id="GO:0016323">
    <property type="term" value="C:basolateral plasma membrane"/>
    <property type="evidence" value="ECO:0007669"/>
    <property type="project" value="TreeGrafter"/>
</dbReference>
<dbReference type="GO" id="GO:0006811">
    <property type="term" value="P:monoatomic ion transport"/>
    <property type="evidence" value="ECO:0007669"/>
    <property type="project" value="UniProtKB-KW"/>
</dbReference>
<protein>
    <recommendedName>
        <fullName evidence="8">Solute carrier organic anion transporter family member</fullName>
    </recommendedName>
</protein>
<dbReference type="GO" id="GO:0015347">
    <property type="term" value="F:sodium-independent organic anion transmembrane transporter activity"/>
    <property type="evidence" value="ECO:0007669"/>
    <property type="project" value="TreeGrafter"/>
</dbReference>
<feature type="transmembrane region" description="Helical" evidence="8">
    <location>
        <begin position="535"/>
        <end position="555"/>
    </location>
</feature>
<dbReference type="PROSITE" id="PS51465">
    <property type="entry name" value="KAZAL_2"/>
    <property type="match status" value="1"/>
</dbReference>
<keyword evidence="3" id="KW-1003">Cell membrane</keyword>
<dbReference type="AlphaFoldDB" id="A0A8C2D8H4"/>
<dbReference type="Pfam" id="PF07648">
    <property type="entry name" value="Kazal_2"/>
    <property type="match status" value="1"/>
</dbReference>
<sequence>MFLVAMCFVYFAKAFQGSYMKSSVTQIERRFDIPSSLIGFIDGSFEIGNLLVIAFVSYFGAKLHRPRLIGAGCLIMAMGSFITVAPHFFQGPYKYETTISHFPAFNGTEGILPCLTIGSLIHDNEIPTVEIQAECEKAASSSLWLYVFLGNMLRGIGETPVMPLGLSYLDDFSREENTALYMALIQTVGIMGPMFGFMLGSFCAKLYVDIGAVDLDTITINHKDSRWVGAWWLGFLLTGGVMLLAGIPFWFLPKSLPKQGETETERNSNVLGGEQDCFIPDNNKNSTAPNKPSPVSMAVLAEDFLPSLKKLFSNTVYLIIIITTIIQFNGFIGMITFQPKYMEQIYGLSASRTIFLIGGFKFINALISSCNMGCSCSLRHWDPICASNGLTYASPCLAGCQTSTGVGKEMIFHNCTCIGESLLPYANMSAVLGQCPRKSDCDYMFKSYMAVTVIGAFFSACAATPGYIILLRSINPELKSLALGIHTLLVRTLGGIPPPVYFGALIDMTCLKWGTKQCGGRGACRIYDSGAFRNYFLGVIYGLSAVFFVLWGVLYNRLSHRENKRALKAQLKAPELDGNCVSSGNGNGSSAIIKCYESPEQETSI</sequence>
<comment type="subcellular location">
    <subcellularLocation>
        <location evidence="1 8">Cell membrane</location>
        <topology evidence="1 8">Multi-pass membrane protein</topology>
    </subcellularLocation>
</comment>
<evidence type="ECO:0000256" key="5">
    <source>
        <dbReference type="ARBA" id="ARBA00022989"/>
    </source>
</evidence>
<dbReference type="SUPFAM" id="SSF103473">
    <property type="entry name" value="MFS general substrate transporter"/>
    <property type="match status" value="1"/>
</dbReference>
<dbReference type="Gene3D" id="3.30.60.30">
    <property type="match status" value="1"/>
</dbReference>
<reference evidence="10" key="1">
    <citation type="submission" date="2025-08" db="UniProtKB">
        <authorList>
            <consortium name="Ensembl"/>
        </authorList>
    </citation>
    <scope>IDENTIFICATION</scope>
</reference>
<dbReference type="InterPro" id="IPR004156">
    <property type="entry name" value="OATP"/>
</dbReference>
<feature type="transmembrane region" description="Helical" evidence="8">
    <location>
        <begin position="38"/>
        <end position="61"/>
    </location>
</feature>
<feature type="transmembrane region" description="Helical" evidence="8">
    <location>
        <begin position="229"/>
        <end position="251"/>
    </location>
</feature>
<feature type="transmembrane region" description="Helical" evidence="8">
    <location>
        <begin position="316"/>
        <end position="337"/>
    </location>
</feature>
<comment type="similarity">
    <text evidence="2 8">Belongs to the organo anion transporter (TC 2.A.60) family.</text>
</comment>
<dbReference type="NCBIfam" id="TIGR00805">
    <property type="entry name" value="oat"/>
    <property type="match status" value="1"/>
</dbReference>
<keyword evidence="5 8" id="KW-1133">Transmembrane helix</keyword>
<evidence type="ECO:0000256" key="4">
    <source>
        <dbReference type="ARBA" id="ARBA00022692"/>
    </source>
</evidence>
<keyword evidence="4 8" id="KW-0812">Transmembrane</keyword>
<evidence type="ECO:0000256" key="8">
    <source>
        <dbReference type="RuleBase" id="RU362056"/>
    </source>
</evidence>
<keyword evidence="8" id="KW-0813">Transport</keyword>
<evidence type="ECO:0000256" key="1">
    <source>
        <dbReference type="ARBA" id="ARBA00004651"/>
    </source>
</evidence>
<evidence type="ECO:0000256" key="3">
    <source>
        <dbReference type="ARBA" id="ARBA00022475"/>
    </source>
</evidence>
<keyword evidence="8" id="KW-0406">Ion transport</keyword>
<feature type="transmembrane region" description="Helical" evidence="8">
    <location>
        <begin position="68"/>
        <end position="89"/>
    </location>
</feature>
<keyword evidence="7" id="KW-1015">Disulfide bond</keyword>
<dbReference type="Pfam" id="PF03137">
    <property type="entry name" value="OATP"/>
    <property type="match status" value="1"/>
</dbReference>
<dbReference type="InterPro" id="IPR036259">
    <property type="entry name" value="MFS_trans_sf"/>
</dbReference>
<evidence type="ECO:0000313" key="11">
    <source>
        <dbReference type="Proteomes" id="UP000694701"/>
    </source>
</evidence>
<feature type="transmembrane region" description="Helical" evidence="8">
    <location>
        <begin position="447"/>
        <end position="470"/>
    </location>
</feature>
<dbReference type="Gene3D" id="1.20.1250.20">
    <property type="entry name" value="MFS general substrate transporter like domains"/>
    <property type="match status" value="1"/>
</dbReference>
<feature type="transmembrane region" description="Helical" evidence="8">
    <location>
        <begin position="179"/>
        <end position="208"/>
    </location>
</feature>
<evidence type="ECO:0000313" key="10">
    <source>
        <dbReference type="Ensembl" id="ENSCCRP00020023079.1"/>
    </source>
</evidence>
<evidence type="ECO:0000256" key="7">
    <source>
        <dbReference type="ARBA" id="ARBA00023157"/>
    </source>
</evidence>
<keyword evidence="6 8" id="KW-0472">Membrane</keyword>
<comment type="caution">
    <text evidence="8">Lacks conserved residue(s) required for the propagation of feature annotation.</text>
</comment>